<feature type="compositionally biased region" description="Basic and acidic residues" evidence="1">
    <location>
        <begin position="150"/>
        <end position="161"/>
    </location>
</feature>
<dbReference type="PANTHER" id="PTHR23149">
    <property type="entry name" value="G PATCH DOMAIN CONTAINING PROTEIN"/>
    <property type="match status" value="1"/>
</dbReference>
<name>A0ABP0CZP9_9PEZI</name>
<dbReference type="PANTHER" id="PTHR23149:SF33">
    <property type="entry name" value="PROTEIN TMA23"/>
    <property type="match status" value="1"/>
</dbReference>
<dbReference type="InterPro" id="IPR050656">
    <property type="entry name" value="PINX1"/>
</dbReference>
<feature type="compositionally biased region" description="Basic and acidic residues" evidence="1">
    <location>
        <begin position="168"/>
        <end position="280"/>
    </location>
</feature>
<proteinExistence type="predicted"/>
<organism evidence="2 3">
    <name type="scientific">Sporothrix bragantina</name>
    <dbReference type="NCBI Taxonomy" id="671064"/>
    <lineage>
        <taxon>Eukaryota</taxon>
        <taxon>Fungi</taxon>
        <taxon>Dikarya</taxon>
        <taxon>Ascomycota</taxon>
        <taxon>Pezizomycotina</taxon>
        <taxon>Sordariomycetes</taxon>
        <taxon>Sordariomycetidae</taxon>
        <taxon>Ophiostomatales</taxon>
        <taxon>Ophiostomataceae</taxon>
        <taxon>Sporothrix</taxon>
    </lineage>
</organism>
<evidence type="ECO:0000256" key="1">
    <source>
        <dbReference type="SAM" id="MobiDB-lite"/>
    </source>
</evidence>
<evidence type="ECO:0000313" key="3">
    <source>
        <dbReference type="Proteomes" id="UP001642406"/>
    </source>
</evidence>
<sequence length="280" mass="30570">MDASGLLKKQGWRGLGHTLHPSDDSTGLARPLLLSRKDDKQGLGSESVHQKAAATDQWWLDAFDQQLKSLATPGGGSTANNSGRATPTRLELLSGNKGYNKYRGAYGLYASFVRGGMIEGTMDDITDTSATATSTNTSTSVSETSTAKTTPERESGADTAKKDKKRKRSDEGEDGKRSKREKKDKSMRKEGSLASDSKGEKRAQKDEAKKLKKEEKKAKQREEKAQEKAAKKAAKKEARAAEKVAERAAKKAVKKEEKALKKAEEKAQRKADKKALKREA</sequence>
<reference evidence="2 3" key="1">
    <citation type="submission" date="2024-01" db="EMBL/GenBank/DDBJ databases">
        <authorList>
            <person name="Allen C."/>
            <person name="Tagirdzhanova G."/>
        </authorList>
    </citation>
    <scope>NUCLEOTIDE SEQUENCE [LARGE SCALE GENOMIC DNA]</scope>
</reference>
<accession>A0ABP0CZP9</accession>
<gene>
    <name evidence="2" type="ORF">SBRCBS47491_010051</name>
</gene>
<feature type="compositionally biased region" description="Low complexity" evidence="1">
    <location>
        <begin position="129"/>
        <end position="149"/>
    </location>
</feature>
<comment type="caution">
    <text evidence="2">The sequence shown here is derived from an EMBL/GenBank/DDBJ whole genome shotgun (WGS) entry which is preliminary data.</text>
</comment>
<feature type="region of interest" description="Disordered" evidence="1">
    <location>
        <begin position="12"/>
        <end position="31"/>
    </location>
</feature>
<protein>
    <recommendedName>
        <fullName evidence="4">G-patch domain-containing protein</fullName>
    </recommendedName>
</protein>
<dbReference type="Proteomes" id="UP001642406">
    <property type="component" value="Unassembled WGS sequence"/>
</dbReference>
<dbReference type="EMBL" id="CAWUHC010000195">
    <property type="protein sequence ID" value="CAK7237627.1"/>
    <property type="molecule type" value="Genomic_DNA"/>
</dbReference>
<evidence type="ECO:0008006" key="4">
    <source>
        <dbReference type="Google" id="ProtNLM"/>
    </source>
</evidence>
<feature type="region of interest" description="Disordered" evidence="1">
    <location>
        <begin position="129"/>
        <end position="280"/>
    </location>
</feature>
<evidence type="ECO:0000313" key="2">
    <source>
        <dbReference type="EMBL" id="CAK7237627.1"/>
    </source>
</evidence>
<keyword evidence="3" id="KW-1185">Reference proteome</keyword>